<feature type="region of interest" description="Disordered" evidence="1">
    <location>
        <begin position="204"/>
        <end position="245"/>
    </location>
</feature>
<accession>A0A0D3IE61</accession>
<reference evidence="3" key="1">
    <citation type="journal article" date="2013" name="Nature">
        <title>Pan genome of the phytoplankton Emiliania underpins its global distribution.</title>
        <authorList>
            <person name="Read B.A."/>
            <person name="Kegel J."/>
            <person name="Klute M.J."/>
            <person name="Kuo A."/>
            <person name="Lefebvre S.C."/>
            <person name="Maumus F."/>
            <person name="Mayer C."/>
            <person name="Miller J."/>
            <person name="Monier A."/>
            <person name="Salamov A."/>
            <person name="Young J."/>
            <person name="Aguilar M."/>
            <person name="Claverie J.M."/>
            <person name="Frickenhaus S."/>
            <person name="Gonzalez K."/>
            <person name="Herman E.K."/>
            <person name="Lin Y.C."/>
            <person name="Napier J."/>
            <person name="Ogata H."/>
            <person name="Sarno A.F."/>
            <person name="Shmutz J."/>
            <person name="Schroeder D."/>
            <person name="de Vargas C."/>
            <person name="Verret F."/>
            <person name="von Dassow P."/>
            <person name="Valentin K."/>
            <person name="Van de Peer Y."/>
            <person name="Wheeler G."/>
            <person name="Dacks J.B."/>
            <person name="Delwiche C.F."/>
            <person name="Dyhrman S.T."/>
            <person name="Glockner G."/>
            <person name="John U."/>
            <person name="Richards T."/>
            <person name="Worden A.Z."/>
            <person name="Zhang X."/>
            <person name="Grigoriev I.V."/>
            <person name="Allen A.E."/>
            <person name="Bidle K."/>
            <person name="Borodovsky M."/>
            <person name="Bowler C."/>
            <person name="Brownlee C."/>
            <person name="Cock J.M."/>
            <person name="Elias M."/>
            <person name="Gladyshev V.N."/>
            <person name="Groth M."/>
            <person name="Guda C."/>
            <person name="Hadaegh A."/>
            <person name="Iglesias-Rodriguez M.D."/>
            <person name="Jenkins J."/>
            <person name="Jones B.M."/>
            <person name="Lawson T."/>
            <person name="Leese F."/>
            <person name="Lindquist E."/>
            <person name="Lobanov A."/>
            <person name="Lomsadze A."/>
            <person name="Malik S.B."/>
            <person name="Marsh M.E."/>
            <person name="Mackinder L."/>
            <person name="Mock T."/>
            <person name="Mueller-Roeber B."/>
            <person name="Pagarete A."/>
            <person name="Parker M."/>
            <person name="Probert I."/>
            <person name="Quesneville H."/>
            <person name="Raines C."/>
            <person name="Rensing S.A."/>
            <person name="Riano-Pachon D.M."/>
            <person name="Richier S."/>
            <person name="Rokitta S."/>
            <person name="Shiraiwa Y."/>
            <person name="Soanes D.M."/>
            <person name="van der Giezen M."/>
            <person name="Wahlund T.M."/>
            <person name="Williams B."/>
            <person name="Wilson W."/>
            <person name="Wolfe G."/>
            <person name="Wurch L.L."/>
        </authorList>
    </citation>
    <scope>NUCLEOTIDE SEQUENCE</scope>
</reference>
<sequence length="245" mass="27097">MLLVWHSRAAPMRPRARLLATETAAVFELRVNLGQGGGMVEGELQAFFSKSELLTVRYPVPVELRVRPERGVLRVYETGYGLREGDVLRACSTFEMRFDSAARETRLGPGFHGRPNGDAIAQGGGRGAASSIPWLEGGWWREQLSRTVGLREPQNLPELGVFSETAPTKVLFVADGQSFERVRDALLANVPDKTDNVVMLFERPLDPKATRPRDLSSPRPRVPPKGESFSPLTADDLRDLFGEKG</sequence>
<keyword evidence="3" id="KW-1185">Reference proteome</keyword>
<evidence type="ECO:0000313" key="2">
    <source>
        <dbReference type="EnsemblProtists" id="EOD09546"/>
    </source>
</evidence>
<dbReference type="Proteomes" id="UP000013827">
    <property type="component" value="Unassembled WGS sequence"/>
</dbReference>
<proteinExistence type="predicted"/>
<dbReference type="EnsemblProtists" id="EOD09546">
    <property type="protein sequence ID" value="EOD09546"/>
    <property type="gene ID" value="EMIHUDRAFT_461778"/>
</dbReference>
<evidence type="ECO:0000256" key="1">
    <source>
        <dbReference type="SAM" id="MobiDB-lite"/>
    </source>
</evidence>
<name>A0A0D3IE61_EMIH1</name>
<reference evidence="2" key="2">
    <citation type="submission" date="2024-10" db="UniProtKB">
        <authorList>
            <consortium name="EnsemblProtists"/>
        </authorList>
    </citation>
    <scope>IDENTIFICATION</scope>
</reference>
<organism evidence="2 3">
    <name type="scientific">Emiliania huxleyi (strain CCMP1516)</name>
    <dbReference type="NCBI Taxonomy" id="280463"/>
    <lineage>
        <taxon>Eukaryota</taxon>
        <taxon>Haptista</taxon>
        <taxon>Haptophyta</taxon>
        <taxon>Prymnesiophyceae</taxon>
        <taxon>Isochrysidales</taxon>
        <taxon>Noelaerhabdaceae</taxon>
        <taxon>Emiliania</taxon>
    </lineage>
</organism>
<feature type="compositionally biased region" description="Basic and acidic residues" evidence="1">
    <location>
        <begin position="204"/>
        <end position="216"/>
    </location>
</feature>
<dbReference type="HOGENOM" id="CLU_1135289_0_0_1"/>
<dbReference type="RefSeq" id="XP_005761975.1">
    <property type="nucleotide sequence ID" value="XM_005761918.1"/>
</dbReference>
<protein>
    <submittedName>
        <fullName evidence="2">Uncharacterized protein</fullName>
    </submittedName>
</protein>
<dbReference type="KEGG" id="ehx:EMIHUDRAFT_461778"/>
<feature type="compositionally biased region" description="Basic and acidic residues" evidence="1">
    <location>
        <begin position="235"/>
        <end position="245"/>
    </location>
</feature>
<dbReference type="PaxDb" id="2903-EOD09546"/>
<dbReference type="GeneID" id="17255711"/>
<dbReference type="AlphaFoldDB" id="A0A0D3IE61"/>
<evidence type="ECO:0000313" key="3">
    <source>
        <dbReference type="Proteomes" id="UP000013827"/>
    </source>
</evidence>